<dbReference type="STRING" id="41875.K8F3Y2"/>
<feature type="binding site" evidence="4">
    <location>
        <position position="365"/>
    </location>
    <ligand>
        <name>Fe cation</name>
        <dbReference type="ChEBI" id="CHEBI:24875"/>
        <note>catalytic</note>
    </ligand>
</feature>
<dbReference type="InterPro" id="IPR004294">
    <property type="entry name" value="Carotenoid_Oase"/>
</dbReference>
<dbReference type="GO" id="GO:0046872">
    <property type="term" value="F:metal ion binding"/>
    <property type="evidence" value="ECO:0007669"/>
    <property type="project" value="UniProtKB-KW"/>
</dbReference>
<dbReference type="Proteomes" id="UP000198341">
    <property type="component" value="Chromosome 14"/>
</dbReference>
<keyword evidence="7" id="KW-1185">Reference proteome</keyword>
<dbReference type="Pfam" id="PF13417">
    <property type="entry name" value="GST_N_3"/>
    <property type="match status" value="2"/>
</dbReference>
<evidence type="ECO:0000256" key="4">
    <source>
        <dbReference type="PIRSR" id="PIRSR604294-1"/>
    </source>
</evidence>
<evidence type="ECO:0000313" key="6">
    <source>
        <dbReference type="EMBL" id="CCO19500.1"/>
    </source>
</evidence>
<dbReference type="GO" id="GO:0016121">
    <property type="term" value="P:carotene catabolic process"/>
    <property type="evidence" value="ECO:0007669"/>
    <property type="project" value="TreeGrafter"/>
</dbReference>
<keyword evidence="2 4" id="KW-0479">Metal-binding</keyword>
<dbReference type="CDD" id="cd00570">
    <property type="entry name" value="GST_N_family"/>
    <property type="match status" value="1"/>
</dbReference>
<dbReference type="GO" id="GO:0009570">
    <property type="term" value="C:chloroplast stroma"/>
    <property type="evidence" value="ECO:0007669"/>
    <property type="project" value="TreeGrafter"/>
</dbReference>
<gene>
    <name evidence="6" type="ordered locus">Bathy14g02290</name>
</gene>
<evidence type="ECO:0000259" key="5">
    <source>
        <dbReference type="PROSITE" id="PS50404"/>
    </source>
</evidence>
<dbReference type="eggNOG" id="KOG1285">
    <property type="taxonomic scope" value="Eukaryota"/>
</dbReference>
<comment type="cofactor">
    <cofactor evidence="4">
        <name>Fe(2+)</name>
        <dbReference type="ChEBI" id="CHEBI:29033"/>
    </cofactor>
    <text evidence="4">Binds 1 Fe(2+) ion per subunit.</text>
</comment>
<proteinExistence type="inferred from homology"/>
<protein>
    <recommendedName>
        <fullName evidence="5">GST N-terminal domain-containing protein</fullName>
    </recommendedName>
</protein>
<sequence length="879" mass="100820">MDYNFFRIQSRKVVEYVTHDHSSPISTFPEHDNSLHFPIEDYGEHGAAFLSGNFLPLREEYTSFSSLDRNSESDNDGLRIIGSVPDDFPEGQFAYVGPNPKLEAQNYKVWGKGPDQKDFNVSNGWHHWFEGDGMIYALDFDVNSRLCYRNRFIRTKSWKDESEVGARLFRPLMNAEGSTFLLNAVANLVSGGAFLKDSANTALVHFAGRTLALQDTMPPWELDPERLTTLGACNFENQLPPYIPFTAHPKVAPLTGDLVFFGFNPVYPPHCSIGSLDQNGKIKDLTPMWSFPFAGCVFMHDFCVTEKYTILFEGSLDIKPIRQFFGRHPLQYNNDKNARFGVFSRDSNVPLAKWFDCSCAQMVYHFINSWEETNANGQEEIVITGVREDGFFHNALKARDTRDWITRTLEEDLNLPRVHEWRINLVDGSVKERYLYKDIVEVPRINDEFTGVKNRYAYAGRIKTEILRDDAQLKFDAVVKFDFETGDKQVYEHGPGRFGMESQFVPRATKLKGSEDDGWLVLYVHDENTETLGRSRSECIILNAQDISSGPVSRIILPDRVPYGAHAMWRPKLSDFGVRKFKVKGWNYYNDVQPKKYSFLPEQIDDLLGTVRCGILRLASSLFVNGWRPWVRKKKSEIYSFVRAGEYELDEAYRLGSMRMTQSQVESERGFQDSPNLVLYDVETDGECRRVREALCMLDLAFECRPCPYGAYRHRTLAAKLQNVPLGEEILPFLHDSRSRVSIIGAEDILDYLYDVYLDGSAPSPLVANRGTADIAMRSRNTESSSSISHSKMPCRYPVKPLELWAYEASPFCSLVREKLCEMELPYVLRPCSRGSPRRTELLRKAKTFQVPFIEDENTGIQLFESAKIIEYLNQTYCY</sequence>
<dbReference type="PANTHER" id="PTHR10543:SF142">
    <property type="entry name" value="OS06G0162550 PROTEIN"/>
    <property type="match status" value="1"/>
</dbReference>
<reference evidence="6 7" key="1">
    <citation type="submission" date="2011-10" db="EMBL/GenBank/DDBJ databases">
        <authorList>
            <person name="Genoscope - CEA"/>
        </authorList>
    </citation>
    <scope>NUCLEOTIDE SEQUENCE [LARGE SCALE GENOMIC DNA]</scope>
    <source>
        <strain evidence="6 7">RCC 1105</strain>
    </source>
</reference>
<feature type="domain" description="GST N-terminal" evidence="5">
    <location>
        <begin position="800"/>
        <end position="879"/>
    </location>
</feature>
<feature type="binding site" evidence="4">
    <location>
        <position position="300"/>
    </location>
    <ligand>
        <name>Fe cation</name>
        <dbReference type="ChEBI" id="CHEBI:24875"/>
        <note>catalytic</note>
    </ligand>
</feature>
<comment type="similarity">
    <text evidence="1">Belongs to the carotenoid oxygenase family.</text>
</comment>
<dbReference type="Pfam" id="PF03055">
    <property type="entry name" value="RPE65"/>
    <property type="match status" value="1"/>
</dbReference>
<dbReference type="SUPFAM" id="SSF52833">
    <property type="entry name" value="Thioredoxin-like"/>
    <property type="match status" value="1"/>
</dbReference>
<dbReference type="EMBL" id="FO082265">
    <property type="protein sequence ID" value="CCO19500.1"/>
    <property type="molecule type" value="Genomic_DNA"/>
</dbReference>
<evidence type="ECO:0000313" key="7">
    <source>
        <dbReference type="Proteomes" id="UP000198341"/>
    </source>
</evidence>
<dbReference type="AlphaFoldDB" id="K8F3Y2"/>
<dbReference type="RefSeq" id="XP_007509043.1">
    <property type="nucleotide sequence ID" value="XM_007508981.1"/>
</dbReference>
<feature type="binding site" evidence="4">
    <location>
        <position position="248"/>
    </location>
    <ligand>
        <name>Fe cation</name>
        <dbReference type="ChEBI" id="CHEBI:24875"/>
        <note>catalytic</note>
    </ligand>
</feature>
<keyword evidence="3 4" id="KW-0408">Iron</keyword>
<dbReference type="InterPro" id="IPR036249">
    <property type="entry name" value="Thioredoxin-like_sf"/>
</dbReference>
<dbReference type="PROSITE" id="PS50404">
    <property type="entry name" value="GST_NTER"/>
    <property type="match status" value="1"/>
</dbReference>
<feature type="binding site" evidence="4">
    <location>
        <position position="566"/>
    </location>
    <ligand>
        <name>Fe cation</name>
        <dbReference type="ChEBI" id="CHEBI:24875"/>
        <note>catalytic</note>
    </ligand>
</feature>
<name>K8F3Y2_9CHLO</name>
<dbReference type="Gene3D" id="3.40.30.10">
    <property type="entry name" value="Glutaredoxin"/>
    <property type="match status" value="1"/>
</dbReference>
<evidence type="ECO:0000256" key="3">
    <source>
        <dbReference type="ARBA" id="ARBA00023004"/>
    </source>
</evidence>
<dbReference type="OrthoDB" id="1069523at2759"/>
<evidence type="ECO:0000256" key="2">
    <source>
        <dbReference type="ARBA" id="ARBA00022723"/>
    </source>
</evidence>
<accession>K8F3Y2</accession>
<evidence type="ECO:0000256" key="1">
    <source>
        <dbReference type="ARBA" id="ARBA00006787"/>
    </source>
</evidence>
<dbReference type="InterPro" id="IPR004045">
    <property type="entry name" value="Glutathione_S-Trfase_N"/>
</dbReference>
<dbReference type="GeneID" id="19011821"/>
<dbReference type="CDD" id="cd03041">
    <property type="entry name" value="GST_N_2GST_N"/>
    <property type="match status" value="1"/>
</dbReference>
<dbReference type="KEGG" id="bpg:Bathy14g02290"/>
<dbReference type="GO" id="GO:0010436">
    <property type="term" value="F:carotenoid dioxygenase activity"/>
    <property type="evidence" value="ECO:0007669"/>
    <property type="project" value="TreeGrafter"/>
</dbReference>
<organism evidence="6 7">
    <name type="scientific">Bathycoccus prasinos</name>
    <dbReference type="NCBI Taxonomy" id="41875"/>
    <lineage>
        <taxon>Eukaryota</taxon>
        <taxon>Viridiplantae</taxon>
        <taxon>Chlorophyta</taxon>
        <taxon>Mamiellophyceae</taxon>
        <taxon>Mamiellales</taxon>
        <taxon>Bathycoccaceae</taxon>
        <taxon>Bathycoccus</taxon>
    </lineage>
</organism>
<dbReference type="PANTHER" id="PTHR10543">
    <property type="entry name" value="BETA-CAROTENE DIOXYGENASE"/>
    <property type="match status" value="1"/>
</dbReference>